<gene>
    <name evidence="2" type="ORF">ASPCADRAFT_179909</name>
</gene>
<evidence type="ECO:0000313" key="2">
    <source>
        <dbReference type="EMBL" id="OOF90016.1"/>
    </source>
</evidence>
<evidence type="ECO:0000259" key="1">
    <source>
        <dbReference type="Pfam" id="PF18648"/>
    </source>
</evidence>
<organism evidence="2 3">
    <name type="scientific">Aspergillus carbonarius (strain ITEM 5010)</name>
    <dbReference type="NCBI Taxonomy" id="602072"/>
    <lineage>
        <taxon>Eukaryota</taxon>
        <taxon>Fungi</taxon>
        <taxon>Dikarya</taxon>
        <taxon>Ascomycota</taxon>
        <taxon>Pezizomycotina</taxon>
        <taxon>Eurotiomycetes</taxon>
        <taxon>Eurotiomycetidae</taxon>
        <taxon>Eurotiales</taxon>
        <taxon>Aspergillaceae</taxon>
        <taxon>Aspergillus</taxon>
        <taxon>Aspergillus subgen. Circumdati</taxon>
    </lineage>
</organism>
<proteinExistence type="predicted"/>
<dbReference type="Pfam" id="PF18648">
    <property type="entry name" value="ADPRTs_Tse2"/>
    <property type="match status" value="1"/>
</dbReference>
<sequence length="182" mass="20863">MTPLSLRQFSLISIHTTFPATLHRFQPQRLSLLGDQYQSTQVSLQDCLHVAKDGLIYPRLLNSFPYSNGLVFNPNTVSMQELLHNDYDIYLKDLEAGESPADPHVISIPRGTAIPLDLILFREQGSRFSLQPSHPLSLNEFNKVLDKFYAAAAIFTEAVEWMEMNEFHKAFTDSESEDWMRE</sequence>
<feature type="domain" description="Tse2 ADP-ribosyltransferase toxin" evidence="1">
    <location>
        <begin position="20"/>
        <end position="161"/>
    </location>
</feature>
<dbReference type="Proteomes" id="UP000188318">
    <property type="component" value="Unassembled WGS sequence"/>
</dbReference>
<evidence type="ECO:0000313" key="3">
    <source>
        <dbReference type="Proteomes" id="UP000188318"/>
    </source>
</evidence>
<dbReference type="OMA" id="FPATMYR"/>
<dbReference type="OrthoDB" id="10266325at2759"/>
<dbReference type="AlphaFoldDB" id="A0A1R3R6A5"/>
<dbReference type="VEuPathDB" id="FungiDB:ASPCADRAFT_179909"/>
<protein>
    <recommendedName>
        <fullName evidence="1">Tse2 ADP-ribosyltransferase toxin domain-containing protein</fullName>
    </recommendedName>
</protein>
<accession>A0A1R3R6A5</accession>
<name>A0A1R3R6A5_ASPC5</name>
<dbReference type="InterPro" id="IPR041018">
    <property type="entry name" value="ADPRTs_Tse2"/>
</dbReference>
<reference evidence="3" key="1">
    <citation type="journal article" date="2017" name="Genome Biol.">
        <title>Comparative genomics reveals high biological diversity and specific adaptations in the industrially and medically important fungal genus Aspergillus.</title>
        <authorList>
            <person name="de Vries R.P."/>
            <person name="Riley R."/>
            <person name="Wiebenga A."/>
            <person name="Aguilar-Osorio G."/>
            <person name="Amillis S."/>
            <person name="Uchima C.A."/>
            <person name="Anderluh G."/>
            <person name="Asadollahi M."/>
            <person name="Askin M."/>
            <person name="Barry K."/>
            <person name="Battaglia E."/>
            <person name="Bayram O."/>
            <person name="Benocci T."/>
            <person name="Braus-Stromeyer S.A."/>
            <person name="Caldana C."/>
            <person name="Canovas D."/>
            <person name="Cerqueira G.C."/>
            <person name="Chen F."/>
            <person name="Chen W."/>
            <person name="Choi C."/>
            <person name="Clum A."/>
            <person name="Dos Santos R.A."/>
            <person name="Damasio A.R."/>
            <person name="Diallinas G."/>
            <person name="Emri T."/>
            <person name="Fekete E."/>
            <person name="Flipphi M."/>
            <person name="Freyberg S."/>
            <person name="Gallo A."/>
            <person name="Gournas C."/>
            <person name="Habgood R."/>
            <person name="Hainaut M."/>
            <person name="Harispe M.L."/>
            <person name="Henrissat B."/>
            <person name="Hilden K.S."/>
            <person name="Hope R."/>
            <person name="Hossain A."/>
            <person name="Karabika E."/>
            <person name="Karaffa L."/>
            <person name="Karanyi Z."/>
            <person name="Krasevec N."/>
            <person name="Kuo A."/>
            <person name="Kusch H."/>
            <person name="LaButti K."/>
            <person name="Lagendijk E.L."/>
            <person name="Lapidus A."/>
            <person name="Levasseur A."/>
            <person name="Lindquist E."/>
            <person name="Lipzen A."/>
            <person name="Logrieco A.F."/>
            <person name="MacCabe A."/>
            <person name="Maekelae M.R."/>
            <person name="Malavazi I."/>
            <person name="Melin P."/>
            <person name="Meyer V."/>
            <person name="Mielnichuk N."/>
            <person name="Miskei M."/>
            <person name="Molnar A.P."/>
            <person name="Mule G."/>
            <person name="Ngan C.Y."/>
            <person name="Orejas M."/>
            <person name="Orosz E."/>
            <person name="Ouedraogo J.P."/>
            <person name="Overkamp K.M."/>
            <person name="Park H.-S."/>
            <person name="Perrone G."/>
            <person name="Piumi F."/>
            <person name="Punt P.J."/>
            <person name="Ram A.F."/>
            <person name="Ramon A."/>
            <person name="Rauscher S."/>
            <person name="Record E."/>
            <person name="Riano-Pachon D.M."/>
            <person name="Robert V."/>
            <person name="Roehrig J."/>
            <person name="Ruller R."/>
            <person name="Salamov A."/>
            <person name="Salih N.S."/>
            <person name="Samson R.A."/>
            <person name="Sandor E."/>
            <person name="Sanguinetti M."/>
            <person name="Schuetze T."/>
            <person name="Sepcic K."/>
            <person name="Shelest E."/>
            <person name="Sherlock G."/>
            <person name="Sophianopoulou V."/>
            <person name="Squina F.M."/>
            <person name="Sun H."/>
            <person name="Susca A."/>
            <person name="Todd R.B."/>
            <person name="Tsang A."/>
            <person name="Unkles S.E."/>
            <person name="van de Wiele N."/>
            <person name="van Rossen-Uffink D."/>
            <person name="Oliveira J.V."/>
            <person name="Vesth T.C."/>
            <person name="Visser J."/>
            <person name="Yu J.-H."/>
            <person name="Zhou M."/>
            <person name="Andersen M.R."/>
            <person name="Archer D.B."/>
            <person name="Baker S.E."/>
            <person name="Benoit I."/>
            <person name="Brakhage A.A."/>
            <person name="Braus G.H."/>
            <person name="Fischer R."/>
            <person name="Frisvad J.C."/>
            <person name="Goldman G.H."/>
            <person name="Houbraken J."/>
            <person name="Oakley B."/>
            <person name="Pocsi I."/>
            <person name="Scazzocchio C."/>
            <person name="Seiboth B."/>
            <person name="vanKuyk P.A."/>
            <person name="Wortman J."/>
            <person name="Dyer P.S."/>
            <person name="Grigoriev I.V."/>
        </authorList>
    </citation>
    <scope>NUCLEOTIDE SEQUENCE [LARGE SCALE GENOMIC DNA]</scope>
    <source>
        <strain evidence="3">ITEM 5010</strain>
    </source>
</reference>
<keyword evidence="3" id="KW-1185">Reference proteome</keyword>
<dbReference type="EMBL" id="KV907616">
    <property type="protein sequence ID" value="OOF90016.1"/>
    <property type="molecule type" value="Genomic_DNA"/>
</dbReference>